<feature type="region of interest" description="Disordered" evidence="1">
    <location>
        <begin position="51"/>
        <end position="86"/>
    </location>
</feature>
<reference evidence="2" key="1">
    <citation type="journal article" date="2023" name="G3 (Bethesda)">
        <title>A reference genome for the long-term kleptoplast-retaining sea slug Elysia crispata morphotype clarki.</title>
        <authorList>
            <person name="Eastman K.E."/>
            <person name="Pendleton A.L."/>
            <person name="Shaikh M.A."/>
            <person name="Suttiyut T."/>
            <person name="Ogas R."/>
            <person name="Tomko P."/>
            <person name="Gavelis G."/>
            <person name="Widhalm J.R."/>
            <person name="Wisecaver J.H."/>
        </authorList>
    </citation>
    <scope>NUCLEOTIDE SEQUENCE</scope>
    <source>
        <strain evidence="2">ECLA1</strain>
    </source>
</reference>
<dbReference type="AlphaFoldDB" id="A0AAE1DIP0"/>
<accession>A0AAE1DIP0</accession>
<evidence type="ECO:0000256" key="1">
    <source>
        <dbReference type="SAM" id="MobiDB-lite"/>
    </source>
</evidence>
<gene>
    <name evidence="2" type="ORF">RRG08_065057</name>
</gene>
<evidence type="ECO:0000313" key="2">
    <source>
        <dbReference type="EMBL" id="KAK3771240.1"/>
    </source>
</evidence>
<dbReference type="EMBL" id="JAWDGP010003761">
    <property type="protein sequence ID" value="KAK3771240.1"/>
    <property type="molecule type" value="Genomic_DNA"/>
</dbReference>
<comment type="caution">
    <text evidence="2">The sequence shown here is derived from an EMBL/GenBank/DDBJ whole genome shotgun (WGS) entry which is preliminary data.</text>
</comment>
<dbReference type="Proteomes" id="UP001283361">
    <property type="component" value="Unassembled WGS sequence"/>
</dbReference>
<protein>
    <submittedName>
        <fullName evidence="2">Uncharacterized protein</fullName>
    </submittedName>
</protein>
<organism evidence="2 3">
    <name type="scientific">Elysia crispata</name>
    <name type="common">lettuce slug</name>
    <dbReference type="NCBI Taxonomy" id="231223"/>
    <lineage>
        <taxon>Eukaryota</taxon>
        <taxon>Metazoa</taxon>
        <taxon>Spiralia</taxon>
        <taxon>Lophotrochozoa</taxon>
        <taxon>Mollusca</taxon>
        <taxon>Gastropoda</taxon>
        <taxon>Heterobranchia</taxon>
        <taxon>Euthyneura</taxon>
        <taxon>Panpulmonata</taxon>
        <taxon>Sacoglossa</taxon>
        <taxon>Placobranchoidea</taxon>
        <taxon>Plakobranchidae</taxon>
        <taxon>Elysia</taxon>
    </lineage>
</organism>
<sequence length="294" mass="33150">MYVCPEINPLFSDLSDINAYREEDLSPPQERQRADELGYLSDLTSKVTYVDAPVVPNDESGNELPTRERESSVLLQPERSGDKAEEQRHVLVKRFNEFVGKRAKTSAEREWRHGAEDELPFGVIGSMLGFNGLHEAANNMNLVSRQEKNLDQVKSGAEGRKRPVTLRQSDGKLLKNYDMFGDMLKGRSHWMESNAVPFGTDTWYGTSSNVNASPILHSAMNTKKYAEFLGKRPLPAYHKRWVDFPGMRPAVPAIKRYAEFLGKRSVATARGALVASLEKEILQDWLSQVLALHS</sequence>
<keyword evidence="3" id="KW-1185">Reference proteome</keyword>
<proteinExistence type="predicted"/>
<name>A0AAE1DIP0_9GAST</name>
<evidence type="ECO:0000313" key="3">
    <source>
        <dbReference type="Proteomes" id="UP001283361"/>
    </source>
</evidence>